<evidence type="ECO:0000256" key="1">
    <source>
        <dbReference type="SAM" id="SignalP"/>
    </source>
</evidence>
<reference evidence="3" key="1">
    <citation type="submission" date="2010-08" db="EMBL/GenBank/DDBJ databases">
        <authorList>
            <consortium name="Caenorhabditis japonica Sequencing Consortium"/>
            <person name="Wilson R.K."/>
        </authorList>
    </citation>
    <scope>NUCLEOTIDE SEQUENCE [LARGE SCALE GENOMIC DNA]</scope>
    <source>
        <strain evidence="3">DF5081</strain>
    </source>
</reference>
<dbReference type="PANTHER" id="PTHR34311">
    <property type="entry name" value="PROTEIN CBG21698-RELATED"/>
    <property type="match status" value="1"/>
</dbReference>
<accession>A0A8R1HJJ1</accession>
<protein>
    <recommendedName>
        <fullName evidence="4">DUF19 domain-containing protein</fullName>
    </recommendedName>
</protein>
<evidence type="ECO:0000313" key="2">
    <source>
        <dbReference type="EnsemblMetazoa" id="CJA03563.1"/>
    </source>
</evidence>
<keyword evidence="3" id="KW-1185">Reference proteome</keyword>
<dbReference type="EnsemblMetazoa" id="CJA03563.1">
    <property type="protein sequence ID" value="CJA03563.1"/>
    <property type="gene ID" value="WBGene00122767"/>
</dbReference>
<sequence>MLTLLLLIAALLAPGLAQDLTCMDAKFQACQYNLAQNLGLNDTVSSQLFKDYTIMYNYFLYMFGKTPGSAADMVTVCNSLETFNLCMHGNRGCLDIFNLIKKTDINNAYAVEATYRQYSFFNCGPGLNTLQHEDSSCTQRVLQNSQTVLTGCARTYITNVANDATNGCKYGQDLMNCWSAPFSAASCRSESGVSTWWACEQNKVFVKTTFPSCPLSCDEKFGPYFGANAGWLDTHYKTQDGENWFKMPDTVEKRDGKLVNVEGVWLK</sequence>
<proteinExistence type="predicted"/>
<dbReference type="PANTHER" id="PTHR34311:SF5">
    <property type="entry name" value="SECRETED PROTEIN"/>
    <property type="match status" value="1"/>
</dbReference>
<dbReference type="Proteomes" id="UP000005237">
    <property type="component" value="Unassembled WGS sequence"/>
</dbReference>
<dbReference type="AlphaFoldDB" id="A0A8R1HJJ1"/>
<feature type="chain" id="PRO_5035820080" description="DUF19 domain-containing protein" evidence="1">
    <location>
        <begin position="18"/>
        <end position="267"/>
    </location>
</feature>
<reference evidence="2" key="2">
    <citation type="submission" date="2022-06" db="UniProtKB">
        <authorList>
            <consortium name="EnsemblMetazoa"/>
        </authorList>
    </citation>
    <scope>IDENTIFICATION</scope>
    <source>
        <strain evidence="2">DF5081</strain>
    </source>
</reference>
<organism evidence="2 3">
    <name type="scientific">Caenorhabditis japonica</name>
    <dbReference type="NCBI Taxonomy" id="281687"/>
    <lineage>
        <taxon>Eukaryota</taxon>
        <taxon>Metazoa</taxon>
        <taxon>Ecdysozoa</taxon>
        <taxon>Nematoda</taxon>
        <taxon>Chromadorea</taxon>
        <taxon>Rhabditida</taxon>
        <taxon>Rhabditina</taxon>
        <taxon>Rhabditomorpha</taxon>
        <taxon>Rhabditoidea</taxon>
        <taxon>Rhabditidae</taxon>
        <taxon>Peloderinae</taxon>
        <taxon>Caenorhabditis</taxon>
    </lineage>
</organism>
<feature type="signal peptide" evidence="1">
    <location>
        <begin position="1"/>
        <end position="17"/>
    </location>
</feature>
<keyword evidence="1" id="KW-0732">Signal</keyword>
<evidence type="ECO:0008006" key="4">
    <source>
        <dbReference type="Google" id="ProtNLM"/>
    </source>
</evidence>
<name>A0A8R1HJJ1_CAEJA</name>
<evidence type="ECO:0000313" key="3">
    <source>
        <dbReference type="Proteomes" id="UP000005237"/>
    </source>
</evidence>